<dbReference type="Pfam" id="PF06949">
    <property type="entry name" value="DUF1292"/>
    <property type="match status" value="1"/>
</dbReference>
<evidence type="ECO:0000256" key="7">
    <source>
        <dbReference type="SAM" id="MobiDB-lite"/>
    </source>
</evidence>
<evidence type="ECO:0000256" key="2">
    <source>
        <dbReference type="ARBA" id="ARBA00022517"/>
    </source>
</evidence>
<feature type="compositionally biased region" description="Gly residues" evidence="7">
    <location>
        <begin position="322"/>
        <end position="331"/>
    </location>
</feature>
<feature type="domain" description="YqgF/RNase H-like" evidence="8">
    <location>
        <begin position="1"/>
        <end position="101"/>
    </location>
</feature>
<evidence type="ECO:0000256" key="1">
    <source>
        <dbReference type="ARBA" id="ARBA00022490"/>
    </source>
</evidence>
<dbReference type="InterPro" id="IPR009711">
    <property type="entry name" value="UPF0473"/>
</dbReference>
<keyword evidence="1 5" id="KW-0963">Cytoplasm</keyword>
<dbReference type="SUPFAM" id="SSF53098">
    <property type="entry name" value="Ribonuclease H-like"/>
    <property type="match status" value="1"/>
</dbReference>
<comment type="similarity">
    <text evidence="5">Belongs to the YqgF HJR family.</text>
</comment>
<dbReference type="EC" id="3.1.-.-" evidence="5"/>
<keyword evidence="2 5" id="KW-0690">Ribosome biogenesis</keyword>
<feature type="compositionally biased region" description="Acidic residues" evidence="7">
    <location>
        <begin position="257"/>
        <end position="318"/>
    </location>
</feature>
<dbReference type="HAMAP" id="MF_00651">
    <property type="entry name" value="Nuclease_YqgF"/>
    <property type="match status" value="1"/>
</dbReference>
<reference evidence="9 10" key="1">
    <citation type="submission" date="2023-08" db="EMBL/GenBank/DDBJ databases">
        <title>Genome sequence of Thermaerobacter compostii strain Ins1, a spore-forming filamentous bacterium isolated from a deep geothermal reservoir.</title>
        <authorList>
            <person name="Bregnard D."/>
            <person name="Gonzalez D."/>
            <person name="Junier P."/>
        </authorList>
    </citation>
    <scope>NUCLEOTIDE SEQUENCE [LARGE SCALE GENOMIC DNA]</scope>
    <source>
        <strain evidence="9 10">Ins1</strain>
    </source>
</reference>
<dbReference type="PANTHER" id="PTHR33317">
    <property type="entry name" value="POLYNUCLEOTIDYL TRANSFERASE, RIBONUCLEASE H-LIKE SUPERFAMILY PROTEIN"/>
    <property type="match status" value="1"/>
</dbReference>
<feature type="compositionally biased region" description="Basic and acidic residues" evidence="7">
    <location>
        <begin position="140"/>
        <end position="165"/>
    </location>
</feature>
<organism evidence="9 10">
    <name type="scientific">Thermaerobacter composti</name>
    <dbReference type="NCBI Taxonomy" id="554949"/>
    <lineage>
        <taxon>Bacteria</taxon>
        <taxon>Bacillati</taxon>
        <taxon>Bacillota</taxon>
        <taxon>Clostridia</taxon>
        <taxon>Eubacteriales</taxon>
        <taxon>Clostridiales Family XVII. Incertae Sedis</taxon>
        <taxon>Thermaerobacter</taxon>
    </lineage>
</organism>
<proteinExistence type="inferred from homology"/>
<dbReference type="Proteomes" id="UP001304683">
    <property type="component" value="Chromosome"/>
</dbReference>
<evidence type="ECO:0000256" key="4">
    <source>
        <dbReference type="ARBA" id="ARBA00022801"/>
    </source>
</evidence>
<dbReference type="NCBIfam" id="TIGR00250">
    <property type="entry name" value="RNAse_H_YqgF"/>
    <property type="match status" value="1"/>
</dbReference>
<dbReference type="InterPro" id="IPR006641">
    <property type="entry name" value="YqgF/RNaseH-like_dom"/>
</dbReference>
<dbReference type="InterPro" id="IPR012337">
    <property type="entry name" value="RNaseH-like_sf"/>
</dbReference>
<evidence type="ECO:0000313" key="9">
    <source>
        <dbReference type="EMBL" id="WPD17996.1"/>
    </source>
</evidence>
<name>A0ABZ0QKH4_9FIRM</name>
<dbReference type="Gene3D" id="3.30.420.140">
    <property type="entry name" value="YqgF/RNase H-like domain"/>
    <property type="match status" value="1"/>
</dbReference>
<keyword evidence="3 5" id="KW-0540">Nuclease</keyword>
<evidence type="ECO:0000313" key="10">
    <source>
        <dbReference type="Proteomes" id="UP001304683"/>
    </source>
</evidence>
<keyword evidence="4 5" id="KW-0378">Hydrolase</keyword>
<evidence type="ECO:0000256" key="3">
    <source>
        <dbReference type="ARBA" id="ARBA00022722"/>
    </source>
</evidence>
<dbReference type="HAMAP" id="MF_01448">
    <property type="entry name" value="UPF0473"/>
    <property type="match status" value="1"/>
</dbReference>
<keyword evidence="10" id="KW-1185">Reference proteome</keyword>
<dbReference type="EMBL" id="CP132508">
    <property type="protein sequence ID" value="WPD17996.1"/>
    <property type="molecule type" value="Genomic_DNA"/>
</dbReference>
<feature type="region of interest" description="Disordered" evidence="7">
    <location>
        <begin position="137"/>
        <end position="177"/>
    </location>
</feature>
<dbReference type="RefSeq" id="WP_135225494.1">
    <property type="nucleotide sequence ID" value="NZ_CP132508.1"/>
</dbReference>
<evidence type="ECO:0000256" key="6">
    <source>
        <dbReference type="HAMAP-Rule" id="MF_01448"/>
    </source>
</evidence>
<evidence type="ECO:0000259" key="8">
    <source>
        <dbReference type="SMART" id="SM00732"/>
    </source>
</evidence>
<dbReference type="Pfam" id="PF03652">
    <property type="entry name" value="RuvX"/>
    <property type="match status" value="1"/>
</dbReference>
<comment type="function">
    <text evidence="5">Could be a nuclease involved in processing of the 5'-end of pre-16S rRNA.</text>
</comment>
<feature type="region of interest" description="Disordered" evidence="7">
    <location>
        <begin position="257"/>
        <end position="331"/>
    </location>
</feature>
<protein>
    <recommendedName>
        <fullName evidence="5 6">Multifunctional fusion protein</fullName>
    </recommendedName>
    <domain>
        <recommendedName>
            <fullName evidence="5">Putative pre-16S rRNA nuclease</fullName>
            <ecNumber evidence="5">3.1.-.-</ecNumber>
        </recommendedName>
    </domain>
    <domain>
        <recommendedName>
            <fullName evidence="6">UPF0473 protein Q5761_06245</fullName>
        </recommendedName>
    </domain>
</protein>
<dbReference type="InterPro" id="IPR037027">
    <property type="entry name" value="YqgF/RNaseH-like_dom_sf"/>
</dbReference>
<dbReference type="PANTHER" id="PTHR33317:SF4">
    <property type="entry name" value="POLYNUCLEOTIDYL TRANSFERASE, RIBONUCLEASE H-LIKE SUPERFAMILY PROTEIN"/>
    <property type="match status" value="1"/>
</dbReference>
<evidence type="ECO:0000256" key="5">
    <source>
        <dbReference type="HAMAP-Rule" id="MF_00651"/>
    </source>
</evidence>
<sequence>MRWLGLDLGERVIGVAISDPEGIVARPLTSLRRRSDAENAAQVAALVRKYDVHGVVVGWPRRLDGRRGPEAHAAERFADALRQAGVPRVTLWDERLSTVEAERVLIAADVSRRRRKQVIDRMAATIILQGFLEAARRRRPDGSESPREGRGRGARPGDPRRRGAAEKGGGAGMDLPEERRIVTFRDENGEEQQFVVIDLVELDDRKYAIVADPDDEEEAFIFRLLHEDDGTPVLVEIEDDDEWDAVAEAWEDMVAEEEDEAYADELLGPDDEEWEEAEWSDEDLADDELDDEDEEGGDLEALDDAGLDEEDEGEDPDRGDEGAGGPRRGSR</sequence>
<comment type="similarity">
    <text evidence="6">Belongs to the UPF0473 family.</text>
</comment>
<dbReference type="CDD" id="cd16964">
    <property type="entry name" value="YqgF"/>
    <property type="match status" value="1"/>
</dbReference>
<dbReference type="SMART" id="SM00732">
    <property type="entry name" value="YqgFc"/>
    <property type="match status" value="1"/>
</dbReference>
<accession>A0ABZ0QKH4</accession>
<dbReference type="InterPro" id="IPR005227">
    <property type="entry name" value="YqgF"/>
</dbReference>
<gene>
    <name evidence="9" type="primary">ruvX</name>
    <name evidence="9" type="ORF">Q5761_06245</name>
</gene>
<comment type="subcellular location">
    <subcellularLocation>
        <location evidence="5">Cytoplasm</location>
    </subcellularLocation>
</comment>